<gene>
    <name evidence="2" type="ORF">GCM10023149_15900</name>
</gene>
<keyword evidence="1" id="KW-0732">Signal</keyword>
<feature type="chain" id="PRO_5046376372" description="Outer membrane protein beta-barrel domain-containing protein" evidence="1">
    <location>
        <begin position="24"/>
        <end position="187"/>
    </location>
</feature>
<accession>A0ABP8G6H2</accession>
<dbReference type="EMBL" id="BAABFT010000003">
    <property type="protein sequence ID" value="GAA4318005.1"/>
    <property type="molecule type" value="Genomic_DNA"/>
</dbReference>
<sequence length="187" mass="20055">MKNSIKSSILFFALSGIVFGANAQTNAKKVPSGIVYSIGVESRLAAGNFNNSHRWNLGGSIQADFPVVKSLYLTANAGYNNFFGKDNIHDINLIPVKGGIKYFPLDILYVQGEAGAAFSTNKSTVGFDNSAAFIYAPQVGVRIQLGNSNSFIDAGVRYEGSSKFATKAESSKVNFFGLRVAYALTSR</sequence>
<keyword evidence="3" id="KW-1185">Reference proteome</keyword>
<feature type="signal peptide" evidence="1">
    <location>
        <begin position="1"/>
        <end position="23"/>
    </location>
</feature>
<dbReference type="RefSeq" id="WP_345210495.1">
    <property type="nucleotide sequence ID" value="NZ_BAABFT010000003.1"/>
</dbReference>
<name>A0ABP8G6H2_9SPHI</name>
<evidence type="ECO:0008006" key="4">
    <source>
        <dbReference type="Google" id="ProtNLM"/>
    </source>
</evidence>
<protein>
    <recommendedName>
        <fullName evidence="4">Outer membrane protein beta-barrel domain-containing protein</fullName>
    </recommendedName>
</protein>
<evidence type="ECO:0000313" key="3">
    <source>
        <dbReference type="Proteomes" id="UP001500582"/>
    </source>
</evidence>
<evidence type="ECO:0000256" key="1">
    <source>
        <dbReference type="SAM" id="SignalP"/>
    </source>
</evidence>
<reference evidence="3" key="1">
    <citation type="journal article" date="2019" name="Int. J. Syst. Evol. Microbiol.">
        <title>The Global Catalogue of Microorganisms (GCM) 10K type strain sequencing project: providing services to taxonomists for standard genome sequencing and annotation.</title>
        <authorList>
            <consortium name="The Broad Institute Genomics Platform"/>
            <consortium name="The Broad Institute Genome Sequencing Center for Infectious Disease"/>
            <person name="Wu L."/>
            <person name="Ma J."/>
        </authorList>
    </citation>
    <scope>NUCLEOTIDE SEQUENCE [LARGE SCALE GENOMIC DNA]</scope>
    <source>
        <strain evidence="3">JCM 17705</strain>
    </source>
</reference>
<dbReference type="Proteomes" id="UP001500582">
    <property type="component" value="Unassembled WGS sequence"/>
</dbReference>
<evidence type="ECO:0000313" key="2">
    <source>
        <dbReference type="EMBL" id="GAA4318005.1"/>
    </source>
</evidence>
<comment type="caution">
    <text evidence="2">The sequence shown here is derived from an EMBL/GenBank/DDBJ whole genome shotgun (WGS) entry which is preliminary data.</text>
</comment>
<proteinExistence type="predicted"/>
<organism evidence="2 3">
    <name type="scientific">Mucilaginibacter gynuensis</name>
    <dbReference type="NCBI Taxonomy" id="1302236"/>
    <lineage>
        <taxon>Bacteria</taxon>
        <taxon>Pseudomonadati</taxon>
        <taxon>Bacteroidota</taxon>
        <taxon>Sphingobacteriia</taxon>
        <taxon>Sphingobacteriales</taxon>
        <taxon>Sphingobacteriaceae</taxon>
        <taxon>Mucilaginibacter</taxon>
    </lineage>
</organism>